<sequence length="109" mass="12110">MKPGTLEVLNRLSETLTARRNADPSTSYTASLFAKGPDAILKKIGEETAELIMAAKDGKRLPIVNEATDVVYHIMVLMAFFDMSVDDILQEMHRREGISGIDEKRSRTA</sequence>
<comment type="subcellular location">
    <subcellularLocation>
        <location evidence="2 10">Cytoplasm</location>
    </subcellularLocation>
</comment>
<dbReference type="Proteomes" id="UP000463961">
    <property type="component" value="Chromosome"/>
</dbReference>
<name>A0A679I5W7_9RHOO</name>
<comment type="pathway">
    <text evidence="3 10">Amino-acid biosynthesis; L-histidine biosynthesis; L-histidine from 5-phospho-alpha-D-ribose 1-diphosphate: step 2/9.</text>
</comment>
<organism evidence="11 12">
    <name type="scientific">Fluviibacter phosphoraccumulans</name>
    <dbReference type="NCBI Taxonomy" id="1751046"/>
    <lineage>
        <taxon>Bacteria</taxon>
        <taxon>Pseudomonadati</taxon>
        <taxon>Pseudomonadota</taxon>
        <taxon>Betaproteobacteria</taxon>
        <taxon>Rhodocyclales</taxon>
        <taxon>Fluviibacteraceae</taxon>
        <taxon>Fluviibacter</taxon>
    </lineage>
</organism>
<dbReference type="SUPFAM" id="SSF101386">
    <property type="entry name" value="all-alpha NTP pyrophosphatases"/>
    <property type="match status" value="1"/>
</dbReference>
<accession>A0A679I5W7</accession>
<evidence type="ECO:0000256" key="2">
    <source>
        <dbReference type="ARBA" id="ARBA00004496"/>
    </source>
</evidence>
<dbReference type="Gene3D" id="1.10.287.1080">
    <property type="entry name" value="MazG-like"/>
    <property type="match status" value="1"/>
</dbReference>
<comment type="similarity">
    <text evidence="10">Belongs to the PRA-PH family.</text>
</comment>
<dbReference type="CDD" id="cd11534">
    <property type="entry name" value="NTP-PPase_HisIE_like"/>
    <property type="match status" value="1"/>
</dbReference>
<keyword evidence="8 10" id="KW-0067">ATP-binding</keyword>
<dbReference type="HAMAP" id="MF_01020">
    <property type="entry name" value="HisE"/>
    <property type="match status" value="1"/>
</dbReference>
<dbReference type="NCBIfam" id="NF001611">
    <property type="entry name" value="PRK00400.1-3"/>
    <property type="match status" value="1"/>
</dbReference>
<evidence type="ECO:0000313" key="12">
    <source>
        <dbReference type="Proteomes" id="UP000463961"/>
    </source>
</evidence>
<evidence type="ECO:0000256" key="7">
    <source>
        <dbReference type="ARBA" id="ARBA00022801"/>
    </source>
</evidence>
<dbReference type="InterPro" id="IPR021130">
    <property type="entry name" value="PRib-ATP_PPHydrolase-like"/>
</dbReference>
<dbReference type="RefSeq" id="WP_162049440.1">
    <property type="nucleotide sequence ID" value="NZ_AP019011.1"/>
</dbReference>
<dbReference type="PANTHER" id="PTHR42945">
    <property type="entry name" value="HISTIDINE BIOSYNTHESIS BIFUNCTIONAL PROTEIN"/>
    <property type="match status" value="1"/>
</dbReference>
<evidence type="ECO:0000256" key="3">
    <source>
        <dbReference type="ARBA" id="ARBA00005204"/>
    </source>
</evidence>
<evidence type="ECO:0000256" key="8">
    <source>
        <dbReference type="ARBA" id="ARBA00022840"/>
    </source>
</evidence>
<dbReference type="UniPathway" id="UPA00031">
    <property type="reaction ID" value="UER00007"/>
</dbReference>
<protein>
    <recommendedName>
        <fullName evidence="10">Phosphoribosyl-ATP pyrophosphatase</fullName>
        <shortName evidence="10">PRA-PH</shortName>
        <ecNumber evidence="10">3.6.1.31</ecNumber>
    </recommendedName>
</protein>
<dbReference type="OrthoDB" id="9814738at2"/>
<evidence type="ECO:0000313" key="11">
    <source>
        <dbReference type="EMBL" id="BBU69893.1"/>
    </source>
</evidence>
<gene>
    <name evidence="10 11" type="primary">hisE</name>
    <name evidence="11" type="ORF">ICHIAU1_21760</name>
</gene>
<evidence type="ECO:0000256" key="1">
    <source>
        <dbReference type="ARBA" id="ARBA00001460"/>
    </source>
</evidence>
<keyword evidence="4 10" id="KW-0963">Cytoplasm</keyword>
<dbReference type="PANTHER" id="PTHR42945:SF9">
    <property type="entry name" value="HISTIDINE BIOSYNTHESIS BIFUNCTIONAL PROTEIN HISIE"/>
    <property type="match status" value="1"/>
</dbReference>
<evidence type="ECO:0000256" key="5">
    <source>
        <dbReference type="ARBA" id="ARBA00022605"/>
    </source>
</evidence>
<proteinExistence type="inferred from homology"/>
<dbReference type="AlphaFoldDB" id="A0A679I5W7"/>
<dbReference type="NCBIfam" id="TIGR03188">
    <property type="entry name" value="histidine_hisI"/>
    <property type="match status" value="1"/>
</dbReference>
<dbReference type="InterPro" id="IPR008179">
    <property type="entry name" value="HisE"/>
</dbReference>
<evidence type="ECO:0000256" key="4">
    <source>
        <dbReference type="ARBA" id="ARBA00022490"/>
    </source>
</evidence>
<dbReference type="Pfam" id="PF01503">
    <property type="entry name" value="PRA-PH"/>
    <property type="match status" value="1"/>
</dbReference>
<keyword evidence="9 10" id="KW-0368">Histidine biosynthesis</keyword>
<evidence type="ECO:0000256" key="10">
    <source>
        <dbReference type="HAMAP-Rule" id="MF_01020"/>
    </source>
</evidence>
<dbReference type="EMBL" id="AP022345">
    <property type="protein sequence ID" value="BBU69893.1"/>
    <property type="molecule type" value="Genomic_DNA"/>
</dbReference>
<keyword evidence="7 10" id="KW-0378">Hydrolase</keyword>
<dbReference type="GO" id="GO:0005524">
    <property type="term" value="F:ATP binding"/>
    <property type="evidence" value="ECO:0007669"/>
    <property type="project" value="UniProtKB-KW"/>
</dbReference>
<dbReference type="EC" id="3.6.1.31" evidence="10"/>
<keyword evidence="5 10" id="KW-0028">Amino-acid biosynthesis</keyword>
<comment type="catalytic activity">
    <reaction evidence="1 10">
        <text>1-(5-phospho-beta-D-ribosyl)-ATP + H2O = 1-(5-phospho-beta-D-ribosyl)-5'-AMP + diphosphate + H(+)</text>
        <dbReference type="Rhea" id="RHEA:22828"/>
        <dbReference type="ChEBI" id="CHEBI:15377"/>
        <dbReference type="ChEBI" id="CHEBI:15378"/>
        <dbReference type="ChEBI" id="CHEBI:33019"/>
        <dbReference type="ChEBI" id="CHEBI:59457"/>
        <dbReference type="ChEBI" id="CHEBI:73183"/>
        <dbReference type="EC" id="3.6.1.31"/>
    </reaction>
</comment>
<evidence type="ECO:0000256" key="6">
    <source>
        <dbReference type="ARBA" id="ARBA00022741"/>
    </source>
</evidence>
<dbReference type="GO" id="GO:0000105">
    <property type="term" value="P:L-histidine biosynthetic process"/>
    <property type="evidence" value="ECO:0007669"/>
    <property type="project" value="UniProtKB-UniRule"/>
</dbReference>
<dbReference type="GO" id="GO:0005737">
    <property type="term" value="C:cytoplasm"/>
    <property type="evidence" value="ECO:0007669"/>
    <property type="project" value="UniProtKB-SubCell"/>
</dbReference>
<reference evidence="12" key="1">
    <citation type="submission" date="2020-01" db="EMBL/GenBank/DDBJ databases">
        <title>Phosphoaccumulans saitamaens gen. nov., sp. nov., a polyphosphate accumulating bacterium isolated from surface river water.</title>
        <authorList>
            <person name="Watanabe K."/>
            <person name="Suda W."/>
        </authorList>
    </citation>
    <scope>NUCLEOTIDE SEQUENCE [LARGE SCALE GENOMIC DNA]</scope>
    <source>
        <strain evidence="12">ICHIAU1</strain>
    </source>
</reference>
<keyword evidence="12" id="KW-1185">Reference proteome</keyword>
<keyword evidence="6 10" id="KW-0547">Nucleotide-binding</keyword>
<dbReference type="GO" id="GO:0004636">
    <property type="term" value="F:phosphoribosyl-ATP diphosphatase activity"/>
    <property type="evidence" value="ECO:0007669"/>
    <property type="project" value="UniProtKB-UniRule"/>
</dbReference>
<evidence type="ECO:0000256" key="9">
    <source>
        <dbReference type="ARBA" id="ARBA00023102"/>
    </source>
</evidence>